<evidence type="ECO:0000313" key="11">
    <source>
        <dbReference type="EMBL" id="GGJ26135.1"/>
    </source>
</evidence>
<evidence type="ECO:0000256" key="8">
    <source>
        <dbReference type="ARBA" id="ARBA00047321"/>
    </source>
</evidence>
<comment type="similarity">
    <text evidence="3">Belongs to the tryptophan 2-monooxygenase family.</text>
</comment>
<comment type="catalytic activity">
    <reaction evidence="8">
        <text>L-tryptophan + O2 = indole-3-acetamide + CO2 + H2O</text>
        <dbReference type="Rhea" id="RHEA:16165"/>
        <dbReference type="ChEBI" id="CHEBI:15377"/>
        <dbReference type="ChEBI" id="CHEBI:15379"/>
        <dbReference type="ChEBI" id="CHEBI:16031"/>
        <dbReference type="ChEBI" id="CHEBI:16526"/>
        <dbReference type="ChEBI" id="CHEBI:57912"/>
        <dbReference type="EC" id="1.13.12.3"/>
    </reaction>
</comment>
<dbReference type="GO" id="GO:0050361">
    <property type="term" value="F:tryptophan 2-monooxygenase activity"/>
    <property type="evidence" value="ECO:0007669"/>
    <property type="project" value="UniProtKB-EC"/>
</dbReference>
<dbReference type="Pfam" id="PF01593">
    <property type="entry name" value="Amino_oxidase"/>
    <property type="match status" value="1"/>
</dbReference>
<dbReference type="Proteomes" id="UP000661507">
    <property type="component" value="Unassembled WGS sequence"/>
</dbReference>
<dbReference type="SUPFAM" id="SSF51905">
    <property type="entry name" value="FAD/NAD(P)-binding domain"/>
    <property type="match status" value="1"/>
</dbReference>
<keyword evidence="6" id="KW-0560">Oxidoreductase</keyword>
<dbReference type="InterPro" id="IPR006311">
    <property type="entry name" value="TAT_signal"/>
</dbReference>
<evidence type="ECO:0000256" key="7">
    <source>
        <dbReference type="ARBA" id="ARBA00023070"/>
    </source>
</evidence>
<feature type="binding site" evidence="9">
    <location>
        <position position="254"/>
    </location>
    <ligand>
        <name>FAD</name>
        <dbReference type="ChEBI" id="CHEBI:57692"/>
    </ligand>
</feature>
<dbReference type="EMBL" id="BMKW01000009">
    <property type="protein sequence ID" value="GGJ26135.1"/>
    <property type="molecule type" value="Genomic_DNA"/>
</dbReference>
<evidence type="ECO:0000256" key="6">
    <source>
        <dbReference type="ARBA" id="ARBA00023002"/>
    </source>
</evidence>
<proteinExistence type="inferred from homology"/>
<keyword evidence="7" id="KW-0073">Auxin biosynthesis</keyword>
<evidence type="ECO:0000256" key="3">
    <source>
        <dbReference type="ARBA" id="ARBA00005833"/>
    </source>
</evidence>
<dbReference type="PANTHER" id="PTHR10742">
    <property type="entry name" value="FLAVIN MONOAMINE OXIDASE"/>
    <property type="match status" value="1"/>
</dbReference>
<evidence type="ECO:0000313" key="12">
    <source>
        <dbReference type="Proteomes" id="UP000661507"/>
    </source>
</evidence>
<comment type="caution">
    <text evidence="11">The sequence shown here is derived from an EMBL/GenBank/DDBJ whole genome shotgun (WGS) entry which is preliminary data.</text>
</comment>
<dbReference type="PANTHER" id="PTHR10742:SF410">
    <property type="entry name" value="LYSINE-SPECIFIC HISTONE DEMETHYLASE 2"/>
    <property type="match status" value="1"/>
</dbReference>
<reference evidence="11" key="1">
    <citation type="journal article" date="2014" name="Int. J. Syst. Evol. Microbiol.">
        <title>Complete genome sequence of Corynebacterium casei LMG S-19264T (=DSM 44701T), isolated from a smear-ripened cheese.</title>
        <authorList>
            <consortium name="US DOE Joint Genome Institute (JGI-PGF)"/>
            <person name="Walter F."/>
            <person name="Albersmeier A."/>
            <person name="Kalinowski J."/>
            <person name="Ruckert C."/>
        </authorList>
    </citation>
    <scope>NUCLEOTIDE SEQUENCE</scope>
    <source>
        <strain evidence="11">CGMCC 1.3617</strain>
    </source>
</reference>
<reference evidence="11" key="2">
    <citation type="submission" date="2020-09" db="EMBL/GenBank/DDBJ databases">
        <authorList>
            <person name="Sun Q."/>
            <person name="Zhou Y."/>
        </authorList>
    </citation>
    <scope>NUCLEOTIDE SEQUENCE</scope>
    <source>
        <strain evidence="11">CGMCC 1.3617</strain>
    </source>
</reference>
<dbReference type="InterPro" id="IPR001613">
    <property type="entry name" value="Flavin_amine_oxidase"/>
</dbReference>
<evidence type="ECO:0000256" key="5">
    <source>
        <dbReference type="ARBA" id="ARBA00017871"/>
    </source>
</evidence>
<dbReference type="InterPro" id="IPR002937">
    <property type="entry name" value="Amino_oxidase"/>
</dbReference>
<comment type="pathway">
    <text evidence="2">Plant hormone metabolism; auxin biosynthesis.</text>
</comment>
<dbReference type="InterPro" id="IPR036188">
    <property type="entry name" value="FAD/NAD-bd_sf"/>
</dbReference>
<dbReference type="Gene3D" id="3.50.50.60">
    <property type="entry name" value="FAD/NAD(P)-binding domain"/>
    <property type="match status" value="1"/>
</dbReference>
<keyword evidence="12" id="KW-1185">Reference proteome</keyword>
<sequence length="471" mass="49333">MGDARGSAGEGMALAPGFGRRSLLRLLAAAAAAPILPGAADAQAPARALNVIVIGAGLSGLGAARALADAGHRVTVLEARPRTGGRLHTVDFRGVRLDMGGAWIHGPEGNPLTPLADAAGIRRMPTYDARSIMADADGRRLTEAETTAIFDTVGRLIAHDSPYAYAGARDVSLAEAVPILDPTTRTTPYDQRVAAWLSSYVAGYAGGDAAEVSAQGWFGGEGEIPEENHLLAQGYNAITDLLGRGLDIKLRQVVRSVRLTGSGVVVATADQAYFADRVVVTLPLGVLKRGDVAFDPPLPAAHQGAIARIGNGLLNKIVLAFPRPFWPAEVHYLRSLSATRDNVAPEIVSLQPHLGVPVLVALVGGSAAQRIEMLPDAAQVDLVMEVLRRMFGTGIPRPVDSRVTRWSRDIHARGAYSFLPVGASIGDHAALSRPVAGRIFFAGEAATTEWPSYAHGALLGGRRAAREVAGS</sequence>
<evidence type="ECO:0000256" key="9">
    <source>
        <dbReference type="PIRSR" id="PIRSR601613-1"/>
    </source>
</evidence>
<dbReference type="PROSITE" id="PS51318">
    <property type="entry name" value="TAT"/>
    <property type="match status" value="1"/>
</dbReference>
<dbReference type="Gene3D" id="3.90.660.10">
    <property type="match status" value="1"/>
</dbReference>
<dbReference type="SUPFAM" id="SSF54373">
    <property type="entry name" value="FAD-linked reductases, C-terminal domain"/>
    <property type="match status" value="1"/>
</dbReference>
<dbReference type="AlphaFoldDB" id="A0A917KTU4"/>
<gene>
    <name evidence="11" type="ORF">GCM10011320_36990</name>
</gene>
<evidence type="ECO:0000259" key="10">
    <source>
        <dbReference type="Pfam" id="PF01593"/>
    </source>
</evidence>
<dbReference type="EC" id="1.13.12.3" evidence="4"/>
<accession>A0A917KTU4</accession>
<dbReference type="RefSeq" id="WP_188969360.1">
    <property type="nucleotide sequence ID" value="NZ_BMKW01000009.1"/>
</dbReference>
<feature type="binding site" evidence="9">
    <location>
        <position position="59"/>
    </location>
    <ligand>
        <name>FAD</name>
        <dbReference type="ChEBI" id="CHEBI:57692"/>
    </ligand>
</feature>
<evidence type="ECO:0000256" key="2">
    <source>
        <dbReference type="ARBA" id="ARBA00004814"/>
    </source>
</evidence>
<dbReference type="GO" id="GO:0009851">
    <property type="term" value="P:auxin biosynthetic process"/>
    <property type="evidence" value="ECO:0007669"/>
    <property type="project" value="UniProtKB-KW"/>
</dbReference>
<evidence type="ECO:0000256" key="1">
    <source>
        <dbReference type="ARBA" id="ARBA00001974"/>
    </source>
</evidence>
<comment type="cofactor">
    <cofactor evidence="1">
        <name>FAD</name>
        <dbReference type="ChEBI" id="CHEBI:57692"/>
    </cofactor>
</comment>
<protein>
    <recommendedName>
        <fullName evidence="5">Tryptophan 2-monooxygenase</fullName>
        <ecNumber evidence="4">1.13.12.3</ecNumber>
    </recommendedName>
</protein>
<feature type="domain" description="Amine oxidase" evidence="10">
    <location>
        <begin position="58"/>
        <end position="468"/>
    </location>
</feature>
<name>A0A917KTU4_9PROT</name>
<feature type="binding site" evidence="9">
    <location>
        <begin position="78"/>
        <end position="79"/>
    </location>
    <ligand>
        <name>FAD</name>
        <dbReference type="ChEBI" id="CHEBI:57692"/>
    </ligand>
</feature>
<evidence type="ECO:0000256" key="4">
    <source>
        <dbReference type="ARBA" id="ARBA00012535"/>
    </source>
</evidence>
<dbReference type="InterPro" id="IPR050281">
    <property type="entry name" value="Flavin_monoamine_oxidase"/>
</dbReference>
<organism evidence="11 12">
    <name type="scientific">Neoroseomonas lacus</name>
    <dbReference type="NCBI Taxonomy" id="287609"/>
    <lineage>
        <taxon>Bacteria</taxon>
        <taxon>Pseudomonadati</taxon>
        <taxon>Pseudomonadota</taxon>
        <taxon>Alphaproteobacteria</taxon>
        <taxon>Acetobacterales</taxon>
        <taxon>Acetobacteraceae</taxon>
        <taxon>Neoroseomonas</taxon>
    </lineage>
</organism>
<dbReference type="PRINTS" id="PR00757">
    <property type="entry name" value="AMINEOXDASEF"/>
</dbReference>